<dbReference type="GO" id="GO:0003677">
    <property type="term" value="F:DNA binding"/>
    <property type="evidence" value="ECO:0007669"/>
    <property type="project" value="UniProtKB-UniRule"/>
</dbReference>
<evidence type="ECO:0000256" key="1">
    <source>
        <dbReference type="ARBA" id="ARBA00008857"/>
    </source>
</evidence>
<dbReference type="InterPro" id="IPR011010">
    <property type="entry name" value="DNA_brk_join_enz"/>
</dbReference>
<dbReference type="CDD" id="cd00801">
    <property type="entry name" value="INT_P4_C"/>
    <property type="match status" value="1"/>
</dbReference>
<dbReference type="Pfam" id="PF22022">
    <property type="entry name" value="Phage_int_M"/>
    <property type="match status" value="1"/>
</dbReference>
<dbReference type="Pfam" id="PF13356">
    <property type="entry name" value="Arm-DNA-bind_3"/>
    <property type="match status" value="1"/>
</dbReference>
<evidence type="ECO:0000313" key="8">
    <source>
        <dbReference type="EMBL" id="MBB3924317.1"/>
    </source>
</evidence>
<dbReference type="InterPro" id="IPR002104">
    <property type="entry name" value="Integrase_catalytic"/>
</dbReference>
<sequence length="392" mass="43895">MRQYKRLTVKAVQAEKRPGVHADGDGLYMRVRDSGTKSWLYIGMLNGKRREIGLGPVRDVPLATAREKATELRAAFRMGRDPVVERRMKAARENAIPTFGAFADSLIEDIEGGFRNEKHRKQWRSTLQNHAASLRDKPVDQIDTAAVLEVLKPVWDKLPETASRVRGRIERVLDAAKAKGLRSGDNPARWKAHLELLLPKRTKAAPVHHAALPFTEIADFMKSLLQRPASAARALEFAILTAARSGEVLGMKWSELDRESAVWTVPADRMKAGKEHQVPLSAAALAILQKIRPENAEADGNVFVGNQGQPLSNMAMSMLLRRMGYNKITVHGFRSAFRDWAGEMTEFAREDVEMALAHIVASKTERAYRRGNALAKRRAIMDSWADYCRKTA</sequence>
<evidence type="ECO:0000259" key="7">
    <source>
        <dbReference type="PROSITE" id="PS51900"/>
    </source>
</evidence>
<evidence type="ECO:0000256" key="5">
    <source>
        <dbReference type="PROSITE-ProRule" id="PRU01248"/>
    </source>
</evidence>
<dbReference type="InterPro" id="IPR025166">
    <property type="entry name" value="Integrase_DNA_bind_dom"/>
</dbReference>
<dbReference type="PROSITE" id="PS51898">
    <property type="entry name" value="TYR_RECOMBINASE"/>
    <property type="match status" value="1"/>
</dbReference>
<protein>
    <submittedName>
        <fullName evidence="8">Integrase</fullName>
    </submittedName>
</protein>
<dbReference type="RefSeq" id="WP_188069907.1">
    <property type="nucleotide sequence ID" value="NZ_BSPS01000109.1"/>
</dbReference>
<dbReference type="Gene3D" id="1.10.443.10">
    <property type="entry name" value="Intergrase catalytic core"/>
    <property type="match status" value="1"/>
</dbReference>
<dbReference type="Proteomes" id="UP000571950">
    <property type="component" value="Unassembled WGS sequence"/>
</dbReference>
<dbReference type="InterPro" id="IPR053876">
    <property type="entry name" value="Phage_int_M"/>
</dbReference>
<accession>A0A7W6BGB3</accession>
<dbReference type="GO" id="GO:0006310">
    <property type="term" value="P:DNA recombination"/>
    <property type="evidence" value="ECO:0007669"/>
    <property type="project" value="UniProtKB-KW"/>
</dbReference>
<dbReference type="Pfam" id="PF00589">
    <property type="entry name" value="Phage_integrase"/>
    <property type="match status" value="1"/>
</dbReference>
<name>A0A7W6BGB3_9SPHN</name>
<dbReference type="InterPro" id="IPR010998">
    <property type="entry name" value="Integrase_recombinase_N"/>
</dbReference>
<comment type="caution">
    <text evidence="8">The sequence shown here is derived from an EMBL/GenBank/DDBJ whole genome shotgun (WGS) entry which is preliminary data.</text>
</comment>
<dbReference type="InterPro" id="IPR044068">
    <property type="entry name" value="CB"/>
</dbReference>
<dbReference type="InterPro" id="IPR050808">
    <property type="entry name" value="Phage_Integrase"/>
</dbReference>
<keyword evidence="9" id="KW-1185">Reference proteome</keyword>
<keyword evidence="4" id="KW-0233">DNA recombination</keyword>
<organism evidence="8 9">
    <name type="scientific">Sphingobium jiangsuense</name>
    <dbReference type="NCBI Taxonomy" id="870476"/>
    <lineage>
        <taxon>Bacteria</taxon>
        <taxon>Pseudomonadati</taxon>
        <taxon>Pseudomonadota</taxon>
        <taxon>Alphaproteobacteria</taxon>
        <taxon>Sphingomonadales</taxon>
        <taxon>Sphingomonadaceae</taxon>
        <taxon>Sphingobium</taxon>
    </lineage>
</organism>
<dbReference type="EMBL" id="JACIDT010000001">
    <property type="protein sequence ID" value="MBB3924317.1"/>
    <property type="molecule type" value="Genomic_DNA"/>
</dbReference>
<dbReference type="PROSITE" id="PS51900">
    <property type="entry name" value="CB"/>
    <property type="match status" value="1"/>
</dbReference>
<comment type="similarity">
    <text evidence="1">Belongs to the 'phage' integrase family.</text>
</comment>
<keyword evidence="3 5" id="KW-0238">DNA-binding</keyword>
<dbReference type="AlphaFoldDB" id="A0A7W6BGB3"/>
<proteinExistence type="inferred from homology"/>
<evidence type="ECO:0000259" key="6">
    <source>
        <dbReference type="PROSITE" id="PS51898"/>
    </source>
</evidence>
<keyword evidence="2" id="KW-0229">DNA integration</keyword>
<dbReference type="PANTHER" id="PTHR30629:SF2">
    <property type="entry name" value="PROPHAGE INTEGRASE INTS-RELATED"/>
    <property type="match status" value="1"/>
</dbReference>
<dbReference type="GO" id="GO:0015074">
    <property type="term" value="P:DNA integration"/>
    <property type="evidence" value="ECO:0007669"/>
    <property type="project" value="UniProtKB-KW"/>
</dbReference>
<evidence type="ECO:0000256" key="3">
    <source>
        <dbReference type="ARBA" id="ARBA00023125"/>
    </source>
</evidence>
<evidence type="ECO:0000256" key="2">
    <source>
        <dbReference type="ARBA" id="ARBA00022908"/>
    </source>
</evidence>
<feature type="domain" description="Tyr recombinase" evidence="6">
    <location>
        <begin position="211"/>
        <end position="382"/>
    </location>
</feature>
<gene>
    <name evidence="8" type="ORF">GGR43_000011</name>
</gene>
<dbReference type="SUPFAM" id="SSF56349">
    <property type="entry name" value="DNA breaking-rejoining enzymes"/>
    <property type="match status" value="1"/>
</dbReference>
<reference evidence="8 9" key="1">
    <citation type="submission" date="2020-08" db="EMBL/GenBank/DDBJ databases">
        <title>Genomic Encyclopedia of Type Strains, Phase IV (KMG-IV): sequencing the most valuable type-strain genomes for metagenomic binning, comparative biology and taxonomic classification.</title>
        <authorList>
            <person name="Goeker M."/>
        </authorList>
    </citation>
    <scope>NUCLEOTIDE SEQUENCE [LARGE SCALE GENOMIC DNA]</scope>
    <source>
        <strain evidence="8 9">DSM 26189</strain>
    </source>
</reference>
<feature type="domain" description="Core-binding (CB)" evidence="7">
    <location>
        <begin position="97"/>
        <end position="177"/>
    </location>
</feature>
<dbReference type="Gene3D" id="3.30.160.390">
    <property type="entry name" value="Integrase, DNA-binding domain"/>
    <property type="match status" value="1"/>
</dbReference>
<evidence type="ECO:0000256" key="4">
    <source>
        <dbReference type="ARBA" id="ARBA00023172"/>
    </source>
</evidence>
<dbReference type="PANTHER" id="PTHR30629">
    <property type="entry name" value="PROPHAGE INTEGRASE"/>
    <property type="match status" value="1"/>
</dbReference>
<dbReference type="InterPro" id="IPR013762">
    <property type="entry name" value="Integrase-like_cat_sf"/>
</dbReference>
<dbReference type="Gene3D" id="1.10.150.130">
    <property type="match status" value="1"/>
</dbReference>
<dbReference type="InterPro" id="IPR038488">
    <property type="entry name" value="Integrase_DNA-bd_sf"/>
</dbReference>
<evidence type="ECO:0000313" key="9">
    <source>
        <dbReference type="Proteomes" id="UP000571950"/>
    </source>
</evidence>